<comment type="catalytic activity">
    <reaction evidence="8">
        <text>N(1)-(5-phospho-beta-D-ribosyl)glycinamide + formate + ATP = N(2)-formyl-N(1)-(5-phospho-beta-D-ribosyl)glycinamide + ADP + phosphate + H(+)</text>
        <dbReference type="Rhea" id="RHEA:24829"/>
        <dbReference type="ChEBI" id="CHEBI:15378"/>
        <dbReference type="ChEBI" id="CHEBI:15740"/>
        <dbReference type="ChEBI" id="CHEBI:30616"/>
        <dbReference type="ChEBI" id="CHEBI:43474"/>
        <dbReference type="ChEBI" id="CHEBI:143788"/>
        <dbReference type="ChEBI" id="CHEBI:147286"/>
        <dbReference type="ChEBI" id="CHEBI:456216"/>
        <dbReference type="EC" id="6.3.1.21"/>
    </reaction>
</comment>
<dbReference type="OrthoDB" id="9804625at2"/>
<feature type="binding site" evidence="8">
    <location>
        <position position="354"/>
    </location>
    <ligand>
        <name>N(1)-(5-phospho-beta-D-ribosyl)glycinamide</name>
        <dbReference type="ChEBI" id="CHEBI:143788"/>
    </ligand>
</feature>
<feature type="binding site" evidence="8">
    <location>
        <position position="265"/>
    </location>
    <ligand>
        <name>Mg(2+)</name>
        <dbReference type="ChEBI" id="CHEBI:18420"/>
    </ligand>
</feature>
<dbReference type="InterPro" id="IPR054350">
    <property type="entry name" value="PurT/PurK_preATP-grasp"/>
</dbReference>
<dbReference type="SUPFAM" id="SSF52440">
    <property type="entry name" value="PreATP-grasp domain"/>
    <property type="match status" value="1"/>
</dbReference>
<dbReference type="FunFam" id="3.40.50.20:FF:000007">
    <property type="entry name" value="Formate-dependent phosphoribosylglycinamide formyltransferase"/>
    <property type="match status" value="1"/>
</dbReference>
<dbReference type="AlphaFoldDB" id="V5F3Q4"/>
<keyword evidence="4 8" id="KW-0547">Nucleotide-binding</keyword>
<organism evidence="10 11">
    <name type="scientific">Vibrio halioticoli NBRC 102217</name>
    <dbReference type="NCBI Taxonomy" id="1219072"/>
    <lineage>
        <taxon>Bacteria</taxon>
        <taxon>Pseudomonadati</taxon>
        <taxon>Pseudomonadota</taxon>
        <taxon>Gammaproteobacteria</taxon>
        <taxon>Vibrionales</taxon>
        <taxon>Vibrionaceae</taxon>
        <taxon>Vibrio</taxon>
    </lineage>
</organism>
<evidence type="ECO:0000256" key="3">
    <source>
        <dbReference type="ARBA" id="ARBA00022723"/>
    </source>
</evidence>
<dbReference type="InterPro" id="IPR048740">
    <property type="entry name" value="PurT_C"/>
</dbReference>
<evidence type="ECO:0000256" key="4">
    <source>
        <dbReference type="ARBA" id="ARBA00022741"/>
    </source>
</evidence>
<comment type="function">
    <text evidence="8">Involved in the de novo purine biosynthesis. Catalyzes the transfer of formate to 5-phospho-ribosyl-glycinamide (GAR), producing 5-phospho-ribosyl-N-formylglycinamide (FGAR). Formate is provided by PurU via hydrolysis of 10-formyl-tetrahydrofolate.</text>
</comment>
<dbReference type="PANTHER" id="PTHR43055">
    <property type="entry name" value="FORMATE-DEPENDENT PHOSPHORIBOSYLGLYCINAMIDE FORMYLTRANSFERASE"/>
    <property type="match status" value="1"/>
</dbReference>
<protein>
    <recommendedName>
        <fullName evidence="8">Formate-dependent phosphoribosylglycinamide formyltransferase</fullName>
        <ecNumber evidence="8">6.3.1.21</ecNumber>
    </recommendedName>
    <alternativeName>
        <fullName evidence="8">5'-phosphoribosylglycinamide transformylase 2</fullName>
    </alternativeName>
    <alternativeName>
        <fullName evidence="8">Formate-dependent GAR transformylase</fullName>
    </alternativeName>
    <alternativeName>
        <fullName evidence="8">GAR transformylase 2</fullName>
        <shortName evidence="8">GART 2</shortName>
    </alternativeName>
    <alternativeName>
        <fullName evidence="8">Non-folate glycinamide ribonucleotide transformylase</fullName>
    </alternativeName>
    <alternativeName>
        <fullName evidence="8">Phosphoribosylglycinamide formyltransferase 2</fullName>
    </alternativeName>
</protein>
<feature type="domain" description="ATP-grasp" evidence="9">
    <location>
        <begin position="117"/>
        <end position="306"/>
    </location>
</feature>
<keyword evidence="7 8" id="KW-0460">Magnesium</keyword>
<sequence length="391" mass="42436">MLGTATAPSATKVLLLGSGELGKEVAIECQRLGIEVIACDKYDNAPAMQVAHRSYVLDMLDGDALAKIVEQEQPTYIVPEIEAIATDTLVELEKKGTTVVPNARATQLTMNREGIRRLAGEELHLTTSEYRFADTFEEFSQAVEEVGLPCVVKPVMSSSGKGQSVMRTADDVQTAWDYSQAGGRSGEGRVIVEGFIDFDYEITLLTVRAVDGVHFCAPIGHRQEDGDYRESWQPQQMSEVAIKAAEYVAEQIVNALGGYGIFGVELFIKGDKVIFNEVSPRPHDTGMVTMISQDMSEFALHVRAFTGSPINKIRQTGSAASAVILGQGTSTNLSYTGIDEAVANPDTQIRLFGKPDIDGRRRLGVILTRAKDTTLAVHSATSAAKKIKINY</sequence>
<dbReference type="GO" id="GO:0005524">
    <property type="term" value="F:ATP binding"/>
    <property type="evidence" value="ECO:0007669"/>
    <property type="project" value="UniProtKB-UniRule"/>
</dbReference>
<comment type="similarity">
    <text evidence="8">Belongs to the PurK/PurT family.</text>
</comment>
<keyword evidence="3 8" id="KW-0479">Metal-binding</keyword>
<dbReference type="InterPro" id="IPR005862">
    <property type="entry name" value="PurT"/>
</dbReference>
<dbReference type="Gene3D" id="3.40.50.20">
    <property type="match status" value="1"/>
</dbReference>
<dbReference type="Proteomes" id="UP000017800">
    <property type="component" value="Unassembled WGS sequence"/>
</dbReference>
<gene>
    <name evidence="8 10" type="primary">purT</name>
    <name evidence="10" type="ORF">VHA01S_028_00130</name>
</gene>
<feature type="binding site" evidence="8">
    <location>
        <position position="277"/>
    </location>
    <ligand>
        <name>Mg(2+)</name>
        <dbReference type="ChEBI" id="CHEBI:18420"/>
    </ligand>
</feature>
<evidence type="ECO:0000256" key="2">
    <source>
        <dbReference type="ARBA" id="ARBA00022598"/>
    </source>
</evidence>
<dbReference type="NCBIfam" id="NF006766">
    <property type="entry name" value="PRK09288.1"/>
    <property type="match status" value="1"/>
</dbReference>
<dbReference type="InterPro" id="IPR011054">
    <property type="entry name" value="Rudment_hybrid_motif"/>
</dbReference>
<reference evidence="10 11" key="2">
    <citation type="submission" date="2013-11" db="EMBL/GenBank/DDBJ databases">
        <title>Whole genome shotgun sequence of Vibrio halioticoli NBRC 102217.</title>
        <authorList>
            <person name="Isaki S."/>
            <person name="Kimura A."/>
            <person name="Ohji S."/>
            <person name="Hosoyama A."/>
            <person name="Fujita N."/>
            <person name="Hashimoto M."/>
            <person name="Hosoyama Y."/>
            <person name="Yamazoe A."/>
        </authorList>
    </citation>
    <scope>NUCLEOTIDE SEQUENCE [LARGE SCALE GENOMIC DNA]</scope>
    <source>
        <strain evidence="10 11">NBRC 102217</strain>
    </source>
</reference>
<feature type="binding site" evidence="8">
    <location>
        <position position="80"/>
    </location>
    <ligand>
        <name>N(1)-(5-phospho-beta-D-ribosyl)glycinamide</name>
        <dbReference type="ChEBI" id="CHEBI:143788"/>
    </ligand>
</feature>
<accession>V5F3Q4</accession>
<dbReference type="NCBIfam" id="TIGR01142">
    <property type="entry name" value="purT"/>
    <property type="match status" value="1"/>
</dbReference>
<dbReference type="HAMAP" id="MF_01643">
    <property type="entry name" value="PurT"/>
    <property type="match status" value="1"/>
</dbReference>
<dbReference type="GO" id="GO:0006189">
    <property type="term" value="P:'de novo' IMP biosynthetic process"/>
    <property type="evidence" value="ECO:0007669"/>
    <property type="project" value="UniProtKB-UniRule"/>
</dbReference>
<dbReference type="FunFam" id="3.30.470.20:FF:000027">
    <property type="entry name" value="Formate-dependent phosphoribosylglycinamide formyltransferase"/>
    <property type="match status" value="1"/>
</dbReference>
<dbReference type="Pfam" id="PF22660">
    <property type="entry name" value="RS_preATP-grasp-like"/>
    <property type="match status" value="1"/>
</dbReference>
<dbReference type="FunFam" id="3.30.1490.20:FF:000013">
    <property type="entry name" value="Formate-dependent phosphoribosylglycinamide formyltransferase"/>
    <property type="match status" value="1"/>
</dbReference>
<dbReference type="Gene3D" id="3.30.470.20">
    <property type="entry name" value="ATP-grasp fold, B domain"/>
    <property type="match status" value="1"/>
</dbReference>
<dbReference type="InterPro" id="IPR011761">
    <property type="entry name" value="ATP-grasp"/>
</dbReference>
<feature type="binding site" evidence="8">
    <location>
        <begin position="193"/>
        <end position="196"/>
    </location>
    <ligand>
        <name>ATP</name>
        <dbReference type="ChEBI" id="CHEBI:30616"/>
    </ligand>
</feature>
<dbReference type="Gene3D" id="3.30.1490.20">
    <property type="entry name" value="ATP-grasp fold, A domain"/>
    <property type="match status" value="1"/>
</dbReference>
<keyword evidence="6 8" id="KW-0067">ATP-binding</keyword>
<dbReference type="InterPro" id="IPR003135">
    <property type="entry name" value="ATP-grasp_carboxylate-amine"/>
</dbReference>
<dbReference type="RefSeq" id="WP_023404176.1">
    <property type="nucleotide sequence ID" value="NZ_BAUJ01000028.1"/>
</dbReference>
<keyword evidence="5 8" id="KW-0658">Purine biosynthesis</keyword>
<dbReference type="Pfam" id="PF02222">
    <property type="entry name" value="ATP-grasp"/>
    <property type="match status" value="1"/>
</dbReference>
<dbReference type="GO" id="GO:0000287">
    <property type="term" value="F:magnesium ion binding"/>
    <property type="evidence" value="ECO:0007669"/>
    <property type="project" value="UniProtKB-UniRule"/>
</dbReference>
<keyword evidence="10" id="KW-0808">Transferase</keyword>
<dbReference type="PROSITE" id="PS50975">
    <property type="entry name" value="ATP_GRASP"/>
    <property type="match status" value="1"/>
</dbReference>
<feature type="binding site" evidence="8">
    <location>
        <position position="153"/>
    </location>
    <ligand>
        <name>ATP</name>
        <dbReference type="ChEBI" id="CHEBI:30616"/>
    </ligand>
</feature>
<dbReference type="GO" id="GO:0005829">
    <property type="term" value="C:cytosol"/>
    <property type="evidence" value="ECO:0007669"/>
    <property type="project" value="TreeGrafter"/>
</dbReference>
<reference evidence="10 11" key="1">
    <citation type="submission" date="2013-10" db="EMBL/GenBank/DDBJ databases">
        <authorList>
            <person name="Ichikawa N."/>
            <person name="Kimura A."/>
            <person name="Ohji S."/>
            <person name="Hosoyama A."/>
            <person name="Fujita N."/>
        </authorList>
    </citation>
    <scope>NUCLEOTIDE SEQUENCE [LARGE SCALE GENOMIC DNA]</scope>
    <source>
        <strain evidence="10 11">NBRC 102217</strain>
    </source>
</reference>
<comment type="subunit">
    <text evidence="1 8">Homodimer.</text>
</comment>
<dbReference type="Pfam" id="PF21244">
    <property type="entry name" value="PurT_C"/>
    <property type="match status" value="1"/>
</dbReference>
<evidence type="ECO:0000259" key="9">
    <source>
        <dbReference type="PROSITE" id="PS50975"/>
    </source>
</evidence>
<dbReference type="EMBL" id="BAUJ01000028">
    <property type="protein sequence ID" value="GAD89814.1"/>
    <property type="molecule type" value="Genomic_DNA"/>
</dbReference>
<keyword evidence="2 8" id="KW-0436">Ligase</keyword>
<proteinExistence type="inferred from homology"/>
<dbReference type="EC" id="6.3.1.21" evidence="8"/>
<dbReference type="SUPFAM" id="SSF51246">
    <property type="entry name" value="Rudiment single hybrid motif"/>
    <property type="match status" value="1"/>
</dbReference>
<comment type="pathway">
    <text evidence="8">Purine metabolism; IMP biosynthesis via de novo pathway; N(2)-formyl-N(1)-(5-phospho-D-ribosyl)glycinamide from N(1)-(5-phospho-D-ribosyl)glycinamide (formate route): step 1/1.</text>
</comment>
<evidence type="ECO:0000256" key="8">
    <source>
        <dbReference type="HAMAP-Rule" id="MF_01643"/>
    </source>
</evidence>
<evidence type="ECO:0000256" key="6">
    <source>
        <dbReference type="ARBA" id="ARBA00022840"/>
    </source>
</evidence>
<dbReference type="UniPathway" id="UPA00074">
    <property type="reaction ID" value="UER00127"/>
</dbReference>
<feature type="binding site" evidence="8">
    <location>
        <begin position="158"/>
        <end position="163"/>
    </location>
    <ligand>
        <name>ATP</name>
        <dbReference type="ChEBI" id="CHEBI:30616"/>
    </ligand>
</feature>
<dbReference type="eggNOG" id="COG0027">
    <property type="taxonomic scope" value="Bacteria"/>
</dbReference>
<evidence type="ECO:0000313" key="11">
    <source>
        <dbReference type="Proteomes" id="UP000017800"/>
    </source>
</evidence>
<feature type="binding site" evidence="8">
    <location>
        <position position="201"/>
    </location>
    <ligand>
        <name>ATP</name>
        <dbReference type="ChEBI" id="CHEBI:30616"/>
    </ligand>
</feature>
<feature type="binding site" evidence="8">
    <location>
        <position position="284"/>
    </location>
    <ligand>
        <name>N(1)-(5-phospho-beta-D-ribosyl)glycinamide</name>
        <dbReference type="ChEBI" id="CHEBI:143788"/>
    </ligand>
</feature>
<dbReference type="SUPFAM" id="SSF56059">
    <property type="entry name" value="Glutathione synthetase ATP-binding domain-like"/>
    <property type="match status" value="1"/>
</dbReference>
<evidence type="ECO:0000256" key="5">
    <source>
        <dbReference type="ARBA" id="ARBA00022755"/>
    </source>
</evidence>
<keyword evidence="11" id="KW-1185">Reference proteome</keyword>
<dbReference type="PANTHER" id="PTHR43055:SF1">
    <property type="entry name" value="FORMATE-DEPENDENT PHOSPHORIBOSYLGLYCINAMIDE FORMYLTRANSFERASE"/>
    <property type="match status" value="1"/>
</dbReference>
<dbReference type="GO" id="GO:0043815">
    <property type="term" value="F:phosphoribosylglycinamide formyltransferase 2 activity"/>
    <property type="evidence" value="ECO:0007669"/>
    <property type="project" value="UniProtKB-UniRule"/>
</dbReference>
<feature type="binding site" evidence="8">
    <location>
        <begin position="20"/>
        <end position="21"/>
    </location>
    <ligand>
        <name>N(1)-(5-phospho-beta-D-ribosyl)glycinamide</name>
        <dbReference type="ChEBI" id="CHEBI:143788"/>
    </ligand>
</feature>
<evidence type="ECO:0000313" key="10">
    <source>
        <dbReference type="EMBL" id="GAD89814.1"/>
    </source>
</evidence>
<dbReference type="InterPro" id="IPR013815">
    <property type="entry name" value="ATP_grasp_subdomain_1"/>
</dbReference>
<feature type="binding site" evidence="8">
    <location>
        <begin position="361"/>
        <end position="362"/>
    </location>
    <ligand>
        <name>N(1)-(5-phospho-beta-D-ribosyl)glycinamide</name>
        <dbReference type="ChEBI" id="CHEBI:143788"/>
    </ligand>
</feature>
<dbReference type="GO" id="GO:0004644">
    <property type="term" value="F:phosphoribosylglycinamide formyltransferase activity"/>
    <property type="evidence" value="ECO:0007669"/>
    <property type="project" value="UniProtKB-UniRule"/>
</dbReference>
<dbReference type="InterPro" id="IPR016185">
    <property type="entry name" value="PreATP-grasp_dom_sf"/>
</dbReference>
<name>V5F3Q4_9VIBR</name>
<evidence type="ECO:0000256" key="7">
    <source>
        <dbReference type="ARBA" id="ARBA00022842"/>
    </source>
</evidence>
<comment type="caution">
    <text evidence="10">The sequence shown here is derived from an EMBL/GenBank/DDBJ whole genome shotgun (WGS) entry which is preliminary data.</text>
</comment>
<feature type="binding site" evidence="8">
    <location>
        <position position="112"/>
    </location>
    <ligand>
        <name>ATP</name>
        <dbReference type="ChEBI" id="CHEBI:30616"/>
    </ligand>
</feature>
<evidence type="ECO:0000256" key="1">
    <source>
        <dbReference type="ARBA" id="ARBA00011738"/>
    </source>
</evidence>